<evidence type="ECO:0000313" key="4">
    <source>
        <dbReference type="EMBL" id="AAZ32101.1"/>
    </source>
</evidence>
<protein>
    <submittedName>
        <fullName evidence="4">Sugar kinase ribokinase family</fullName>
    </submittedName>
</protein>
<proteinExistence type="predicted"/>
<evidence type="ECO:0000259" key="3">
    <source>
        <dbReference type="Pfam" id="PF00294"/>
    </source>
</evidence>
<dbReference type="InterPro" id="IPR029056">
    <property type="entry name" value="Ribokinase-like"/>
</dbReference>
<accession>Q3SBA9</accession>
<name>Q3SBA9_9EURY</name>
<dbReference type="PANTHER" id="PTHR10584:SF167">
    <property type="entry name" value="PFKB DOMAIN PROTEIN"/>
    <property type="match status" value="1"/>
</dbReference>
<keyword evidence="2 4" id="KW-0418">Kinase</keyword>
<dbReference type="InterPro" id="IPR011611">
    <property type="entry name" value="PfkB_dom"/>
</dbReference>
<dbReference type="EMBL" id="DQ078753">
    <property type="protein sequence ID" value="AAZ32101.1"/>
    <property type="molecule type" value="Genomic_DNA"/>
</dbReference>
<gene>
    <name evidence="4" type="primary">rbsK</name>
</gene>
<dbReference type="Pfam" id="PF00294">
    <property type="entry name" value="PfkB"/>
    <property type="match status" value="1"/>
</dbReference>
<dbReference type="SUPFAM" id="SSF53613">
    <property type="entry name" value="Ribokinase-like"/>
    <property type="match status" value="1"/>
</dbReference>
<dbReference type="GO" id="GO:0016301">
    <property type="term" value="F:kinase activity"/>
    <property type="evidence" value="ECO:0007669"/>
    <property type="project" value="UniProtKB-KW"/>
</dbReference>
<evidence type="ECO:0000256" key="2">
    <source>
        <dbReference type="ARBA" id="ARBA00022777"/>
    </source>
</evidence>
<dbReference type="PROSITE" id="PS00584">
    <property type="entry name" value="PFKB_KINASES_2"/>
    <property type="match status" value="1"/>
</dbReference>
<sequence>MVADNKGDINVYCLGDVNWDVLVFLDNFPDEDKQVISRFFWLPGGEAQNTARRLWELGANVKLVGRVGDDDLGAEIRRITQFEDLSIDEKAKTGITFAFVFKDGSRSFITDPGANANLDWSQVKKDDIESTDFVFKGGYWHNKKFREAGNDERLFKLAKDLGKPTGLNLGWNYTGWTEEKRDKLMRVIALTDYLFLNEDEAVDITGEKDLRRALSYLSEMTRVVLHRGPDGCLFKSQSVEAGYPVEAVHVQNPVGAGDAFNAGFILGLLQTNDIGAACNLGNKTAAEYISKQPKSYISRKI</sequence>
<keyword evidence="1" id="KW-0808">Transferase</keyword>
<dbReference type="Gene3D" id="3.40.1190.20">
    <property type="match status" value="1"/>
</dbReference>
<dbReference type="PANTHER" id="PTHR10584">
    <property type="entry name" value="SUGAR KINASE"/>
    <property type="match status" value="1"/>
</dbReference>
<dbReference type="InterPro" id="IPR002173">
    <property type="entry name" value="Carboh/pur_kinase_PfkB_CS"/>
</dbReference>
<organism evidence="4">
    <name type="scientific">uncultured euryarchaeote Alv-FOS5</name>
    <dbReference type="NCBI Taxonomy" id="337891"/>
    <lineage>
        <taxon>Archaea</taxon>
        <taxon>Methanobacteriati</taxon>
        <taxon>Methanobacteriota</taxon>
        <taxon>environmental samples</taxon>
    </lineage>
</organism>
<feature type="domain" description="Carbohydrate kinase PfkB" evidence="3">
    <location>
        <begin position="10"/>
        <end position="291"/>
    </location>
</feature>
<reference evidence="4" key="1">
    <citation type="journal article" date="2006" name="FEMS Microbiol. Ecol.">
        <title>Uncultured Archaea in a hydrothermal microbial assemblage: phylogenetic diversity and characterization of a genome fragment from a euryarchaeote.</title>
        <authorList>
            <person name="Moussard H."/>
            <person name="Moreira D."/>
            <person name="Cambon-Bonavita M.A."/>
            <person name="Lopez-Garcia P."/>
            <person name="Jeanthon C."/>
        </authorList>
    </citation>
    <scope>NUCLEOTIDE SEQUENCE</scope>
</reference>
<dbReference type="PROSITE" id="PS00583">
    <property type="entry name" value="PFKB_KINASES_1"/>
    <property type="match status" value="1"/>
</dbReference>
<evidence type="ECO:0000256" key="1">
    <source>
        <dbReference type="ARBA" id="ARBA00022679"/>
    </source>
</evidence>
<dbReference type="AlphaFoldDB" id="Q3SBA9"/>